<keyword evidence="2" id="KW-1185">Reference proteome</keyword>
<accession>A0A8T1P5T2</accession>
<sequence>MALLIPTGESNDDDADGCSNGYGAHLFNNLRFYLF</sequence>
<comment type="caution">
    <text evidence="1">The sequence shown here is derived from an EMBL/GenBank/DDBJ whole genome shotgun (WGS) entry which is preliminary data.</text>
</comment>
<organism evidence="1 2">
    <name type="scientific">Carya illinoinensis</name>
    <name type="common">Pecan</name>
    <dbReference type="NCBI Taxonomy" id="32201"/>
    <lineage>
        <taxon>Eukaryota</taxon>
        <taxon>Viridiplantae</taxon>
        <taxon>Streptophyta</taxon>
        <taxon>Embryophyta</taxon>
        <taxon>Tracheophyta</taxon>
        <taxon>Spermatophyta</taxon>
        <taxon>Magnoliopsida</taxon>
        <taxon>eudicotyledons</taxon>
        <taxon>Gunneridae</taxon>
        <taxon>Pentapetalae</taxon>
        <taxon>rosids</taxon>
        <taxon>fabids</taxon>
        <taxon>Fagales</taxon>
        <taxon>Juglandaceae</taxon>
        <taxon>Carya</taxon>
    </lineage>
</organism>
<protein>
    <submittedName>
        <fullName evidence="1">Uncharacterized protein</fullName>
    </submittedName>
</protein>
<name>A0A8T1P5T2_CARIL</name>
<evidence type="ECO:0000313" key="1">
    <source>
        <dbReference type="EMBL" id="KAG6636733.1"/>
    </source>
</evidence>
<proteinExistence type="predicted"/>
<dbReference type="Proteomes" id="UP000811609">
    <property type="component" value="Chromosome 11"/>
</dbReference>
<dbReference type="AlphaFoldDB" id="A0A8T1P5T2"/>
<reference evidence="1" key="1">
    <citation type="submission" date="2020-12" db="EMBL/GenBank/DDBJ databases">
        <title>WGS assembly of Carya illinoinensis cv. Pawnee.</title>
        <authorList>
            <person name="Platts A."/>
            <person name="Shu S."/>
            <person name="Wright S."/>
            <person name="Barry K."/>
            <person name="Edger P."/>
            <person name="Pires J.C."/>
            <person name="Schmutz J."/>
        </authorList>
    </citation>
    <scope>NUCLEOTIDE SEQUENCE</scope>
    <source>
        <tissue evidence="1">Leaf</tissue>
    </source>
</reference>
<dbReference type="EMBL" id="CM031819">
    <property type="protein sequence ID" value="KAG6636733.1"/>
    <property type="molecule type" value="Genomic_DNA"/>
</dbReference>
<gene>
    <name evidence="1" type="ORF">CIPAW_11G131400</name>
</gene>
<evidence type="ECO:0000313" key="2">
    <source>
        <dbReference type="Proteomes" id="UP000811609"/>
    </source>
</evidence>